<dbReference type="PANTHER" id="PTHR43329">
    <property type="entry name" value="EPOXIDE HYDROLASE"/>
    <property type="match status" value="1"/>
</dbReference>
<proteinExistence type="predicted"/>
<dbReference type="PRINTS" id="PR00111">
    <property type="entry name" value="ABHYDROLASE"/>
</dbReference>
<dbReference type="Pfam" id="PF00561">
    <property type="entry name" value="Abhydrolase_1"/>
    <property type="match status" value="1"/>
</dbReference>
<sequence length="361" mass="39936">MSPSIGKLVSAVTTSFFCLIFSVSIYAQRGDQTMISPSPVDGVTFRFIEANDLRMRIAEAGDSGPLLLLAHGWPESWYSWRHQLTFLAEAGYRVVAPDMRGYGETDKPPRVEDYDIVQLADDMVGLLDALGEESAIMVGHDWGSIVAWNSVLLHPDRFTALIAMSVPYGGRALRSPMDGWTETFGDNFFYILYHNEPGGVAEGEYDSDPRGLISSLYLSPGSPREAPTITDPKRSAGGWIGRLGAPKSLPDWLTQEDLDYVVDQFEMAGFRGGVNYYRNFHRNWEITEHLQDVKVKVPTLFVAGERDSVIAGATQDALARSMGRAVEDLRGVILIPEIGHWVQQEAPSETNSAILDFLEGL</sequence>
<dbReference type="AlphaFoldDB" id="A0A381Q407"/>
<evidence type="ECO:0000313" key="3">
    <source>
        <dbReference type="EMBL" id="SUZ72837.1"/>
    </source>
</evidence>
<dbReference type="InterPro" id="IPR000073">
    <property type="entry name" value="AB_hydrolase_1"/>
</dbReference>
<dbReference type="GO" id="GO:0016787">
    <property type="term" value="F:hydrolase activity"/>
    <property type="evidence" value="ECO:0007669"/>
    <property type="project" value="UniProtKB-KW"/>
</dbReference>
<accession>A0A381Q407</accession>
<dbReference type="PRINTS" id="PR00412">
    <property type="entry name" value="EPOXHYDRLASE"/>
</dbReference>
<organism evidence="3">
    <name type="scientific">marine metagenome</name>
    <dbReference type="NCBI Taxonomy" id="408172"/>
    <lineage>
        <taxon>unclassified sequences</taxon>
        <taxon>metagenomes</taxon>
        <taxon>ecological metagenomes</taxon>
    </lineage>
</organism>
<evidence type="ECO:0000256" key="1">
    <source>
        <dbReference type="ARBA" id="ARBA00022801"/>
    </source>
</evidence>
<gene>
    <name evidence="3" type="ORF">METZ01_LOCUS25691</name>
</gene>
<dbReference type="Gene3D" id="3.40.50.1820">
    <property type="entry name" value="alpha/beta hydrolase"/>
    <property type="match status" value="1"/>
</dbReference>
<name>A0A381Q407_9ZZZZ</name>
<reference evidence="3" key="1">
    <citation type="submission" date="2018-05" db="EMBL/GenBank/DDBJ databases">
        <authorList>
            <person name="Lanie J.A."/>
            <person name="Ng W.-L."/>
            <person name="Kazmierczak K.M."/>
            <person name="Andrzejewski T.M."/>
            <person name="Davidsen T.M."/>
            <person name="Wayne K.J."/>
            <person name="Tettelin H."/>
            <person name="Glass J.I."/>
            <person name="Rusch D."/>
            <person name="Podicherti R."/>
            <person name="Tsui H.-C.T."/>
            <person name="Winkler M.E."/>
        </authorList>
    </citation>
    <scope>NUCLEOTIDE SEQUENCE</scope>
</reference>
<dbReference type="InterPro" id="IPR029058">
    <property type="entry name" value="AB_hydrolase_fold"/>
</dbReference>
<evidence type="ECO:0000259" key="2">
    <source>
        <dbReference type="Pfam" id="PF00561"/>
    </source>
</evidence>
<dbReference type="SUPFAM" id="SSF53474">
    <property type="entry name" value="alpha/beta-Hydrolases"/>
    <property type="match status" value="1"/>
</dbReference>
<feature type="domain" description="AB hydrolase-1" evidence="2">
    <location>
        <begin position="65"/>
        <end position="186"/>
    </location>
</feature>
<protein>
    <recommendedName>
        <fullName evidence="2">AB hydrolase-1 domain-containing protein</fullName>
    </recommendedName>
</protein>
<dbReference type="EMBL" id="UINC01001160">
    <property type="protein sequence ID" value="SUZ72837.1"/>
    <property type="molecule type" value="Genomic_DNA"/>
</dbReference>
<keyword evidence="1" id="KW-0378">Hydrolase</keyword>
<dbReference type="InterPro" id="IPR000639">
    <property type="entry name" value="Epox_hydrolase-like"/>
</dbReference>